<proteinExistence type="predicted"/>
<dbReference type="GO" id="GO:0045144">
    <property type="term" value="P:meiotic sister chromatid segregation"/>
    <property type="evidence" value="ECO:0007669"/>
    <property type="project" value="TreeGrafter"/>
</dbReference>
<evidence type="ECO:0000256" key="1">
    <source>
        <dbReference type="SAM" id="Coils"/>
    </source>
</evidence>
<dbReference type="PANTHER" id="PTHR28006:SF1">
    <property type="entry name" value="MONOPOLIN COMPLEX SUBUNIT CSM1"/>
    <property type="match status" value="1"/>
</dbReference>
<comment type="caution">
    <text evidence="4">The sequence shown here is derived from an EMBL/GenBank/DDBJ whole genome shotgun (WGS) entry which is preliminary data.</text>
</comment>
<dbReference type="GO" id="GO:1990644">
    <property type="term" value="F:microtubule site clamp"/>
    <property type="evidence" value="ECO:0007669"/>
    <property type="project" value="TreeGrafter"/>
</dbReference>
<accession>A0A9P6RKT8</accession>
<dbReference type="InterPro" id="IPR038608">
    <property type="entry name" value="Csm1/Pcs1_C_sf"/>
</dbReference>
<dbReference type="PANTHER" id="PTHR28006">
    <property type="entry name" value="MONOPOLIN COMPLEX SUBUNIT CSM1"/>
    <property type="match status" value="1"/>
</dbReference>
<protein>
    <recommendedName>
        <fullName evidence="3">Monopolin complex subunit Csm1/Pcs1 C-terminal domain-containing protein</fullName>
    </recommendedName>
</protein>
<dbReference type="EMBL" id="JAAAIP010000225">
    <property type="protein sequence ID" value="KAG0321951.1"/>
    <property type="molecule type" value="Genomic_DNA"/>
</dbReference>
<feature type="domain" description="Monopolin complex subunit Csm1/Pcs1 C-terminal" evidence="3">
    <location>
        <begin position="280"/>
        <end position="362"/>
    </location>
</feature>
<dbReference type="AlphaFoldDB" id="A0A9P6RKT8"/>
<dbReference type="InterPro" id="IPR040349">
    <property type="entry name" value="Csm1/Pcs1"/>
</dbReference>
<feature type="region of interest" description="Disordered" evidence="2">
    <location>
        <begin position="1"/>
        <end position="31"/>
    </location>
</feature>
<feature type="region of interest" description="Disordered" evidence="2">
    <location>
        <begin position="52"/>
        <end position="153"/>
    </location>
</feature>
<feature type="coiled-coil region" evidence="1">
    <location>
        <begin position="153"/>
        <end position="248"/>
    </location>
</feature>
<dbReference type="CDD" id="cd23787">
    <property type="entry name" value="RWD_CSM1"/>
    <property type="match status" value="1"/>
</dbReference>
<dbReference type="GO" id="GO:0005730">
    <property type="term" value="C:nucleolus"/>
    <property type="evidence" value="ECO:0007669"/>
    <property type="project" value="TreeGrafter"/>
</dbReference>
<gene>
    <name evidence="4" type="ORF">BGZ99_003583</name>
</gene>
<feature type="compositionally biased region" description="Polar residues" evidence="2">
    <location>
        <begin position="79"/>
        <end position="109"/>
    </location>
</feature>
<evidence type="ECO:0000259" key="3">
    <source>
        <dbReference type="Pfam" id="PF12539"/>
    </source>
</evidence>
<dbReference type="GO" id="GO:0033551">
    <property type="term" value="C:monopolin complex"/>
    <property type="evidence" value="ECO:0007669"/>
    <property type="project" value="InterPro"/>
</dbReference>
<evidence type="ECO:0000313" key="4">
    <source>
        <dbReference type="EMBL" id="KAG0321951.1"/>
    </source>
</evidence>
<dbReference type="InterPro" id="IPR020981">
    <property type="entry name" value="Csm1/Pcs1_C"/>
</dbReference>
<feature type="compositionally biased region" description="Polar residues" evidence="2">
    <location>
        <begin position="144"/>
        <end position="153"/>
    </location>
</feature>
<keyword evidence="1" id="KW-0175">Coiled coil</keyword>
<dbReference type="GO" id="GO:0072686">
    <property type="term" value="C:mitotic spindle"/>
    <property type="evidence" value="ECO:0007669"/>
    <property type="project" value="TreeGrafter"/>
</dbReference>
<dbReference type="OrthoDB" id="2431049at2759"/>
<sequence length="379" mass="43354">MPPKRAKPAIAVKSDAKRVKSSALVHSDSDQDAFTQKKAFALKDSLRLESLNDEDDESLVRHHNTKKQQPQPRPKKKTSSISELMSARPLQQHSSTVTSLGKQPPTVLQTKLMRQENQENQNQTLSNNSSGKSKDDDKSSKNNTGKASRSMSTEQLTAALEDLNVKYKRLKQLRVTEAEKNLEDCRGKLEEATRSAENYRAQMEPQLESALRTQEKLRDNSEIMNAKVRTLQRQVRDYEEKARQREQEDRIKAKTASMEAILASPDVTPSSAANASTIKMFENLSGFTILPRDIFPRSSKDKLPTIWDCEHSGPRGTLHFTLKYDYDNNLVTYTPSLDLKRDAKLLESLPEYLIDEIEFERQFESKFFWRILNFNNDDS</sequence>
<dbReference type="GO" id="GO:0034506">
    <property type="term" value="C:chromosome, centromeric core domain"/>
    <property type="evidence" value="ECO:0007669"/>
    <property type="project" value="TreeGrafter"/>
</dbReference>
<organism evidence="4 5">
    <name type="scientific">Dissophora globulifera</name>
    <dbReference type="NCBI Taxonomy" id="979702"/>
    <lineage>
        <taxon>Eukaryota</taxon>
        <taxon>Fungi</taxon>
        <taxon>Fungi incertae sedis</taxon>
        <taxon>Mucoromycota</taxon>
        <taxon>Mortierellomycotina</taxon>
        <taxon>Mortierellomycetes</taxon>
        <taxon>Mortierellales</taxon>
        <taxon>Mortierellaceae</taxon>
        <taxon>Dissophora</taxon>
    </lineage>
</organism>
<dbReference type="Proteomes" id="UP000738325">
    <property type="component" value="Unassembled WGS sequence"/>
</dbReference>
<evidence type="ECO:0000256" key="2">
    <source>
        <dbReference type="SAM" id="MobiDB-lite"/>
    </source>
</evidence>
<reference evidence="4" key="1">
    <citation type="journal article" date="2020" name="Fungal Divers.">
        <title>Resolving the Mortierellaceae phylogeny through synthesis of multi-gene phylogenetics and phylogenomics.</title>
        <authorList>
            <person name="Vandepol N."/>
            <person name="Liber J."/>
            <person name="Desiro A."/>
            <person name="Na H."/>
            <person name="Kennedy M."/>
            <person name="Barry K."/>
            <person name="Grigoriev I.V."/>
            <person name="Miller A.N."/>
            <person name="O'Donnell K."/>
            <person name="Stajich J.E."/>
            <person name="Bonito G."/>
        </authorList>
    </citation>
    <scope>NUCLEOTIDE SEQUENCE</scope>
    <source>
        <strain evidence="4">REB-010B</strain>
    </source>
</reference>
<dbReference type="Pfam" id="PF12539">
    <property type="entry name" value="Csm1"/>
    <property type="match status" value="1"/>
</dbReference>
<name>A0A9P6RKT8_9FUNG</name>
<dbReference type="Gene3D" id="3.90.1150.80">
    <property type="match status" value="1"/>
</dbReference>
<dbReference type="GO" id="GO:0051315">
    <property type="term" value="P:attachment of mitotic spindle microtubules to kinetochore"/>
    <property type="evidence" value="ECO:0007669"/>
    <property type="project" value="TreeGrafter"/>
</dbReference>
<evidence type="ECO:0000313" key="5">
    <source>
        <dbReference type="Proteomes" id="UP000738325"/>
    </source>
</evidence>
<keyword evidence="5" id="KW-1185">Reference proteome</keyword>